<dbReference type="Proteomes" id="UP000323144">
    <property type="component" value="Chromosome"/>
</dbReference>
<evidence type="ECO:0000256" key="1">
    <source>
        <dbReference type="ARBA" id="ARBA00022490"/>
    </source>
</evidence>
<dbReference type="InterPro" id="IPR018063">
    <property type="entry name" value="SAM_MeTrfase_RsmI_CS"/>
</dbReference>
<comment type="subcellular location">
    <subcellularLocation>
        <location evidence="6">Cytoplasm</location>
    </subcellularLocation>
</comment>
<keyword evidence="4 6" id="KW-0808">Transferase</keyword>
<keyword evidence="2 6" id="KW-0698">rRNA processing</keyword>
<dbReference type="PANTHER" id="PTHR46111">
    <property type="entry name" value="RIBOSOMAL RNA SMALL SUBUNIT METHYLTRANSFERASE I"/>
    <property type="match status" value="1"/>
</dbReference>
<dbReference type="PROSITE" id="PS01296">
    <property type="entry name" value="RSMI"/>
    <property type="match status" value="1"/>
</dbReference>
<dbReference type="PANTHER" id="PTHR46111:SF1">
    <property type="entry name" value="RIBOSOMAL RNA SMALL SUBUNIT METHYLTRANSFERASE I"/>
    <property type="match status" value="1"/>
</dbReference>
<dbReference type="SUPFAM" id="SSF53790">
    <property type="entry name" value="Tetrapyrrole methylase"/>
    <property type="match status" value="1"/>
</dbReference>
<dbReference type="Pfam" id="PF00590">
    <property type="entry name" value="TP_methylase"/>
    <property type="match status" value="1"/>
</dbReference>
<evidence type="ECO:0000313" key="9">
    <source>
        <dbReference type="Proteomes" id="UP000323144"/>
    </source>
</evidence>
<name>A0A5B9Y3J5_9MOLU</name>
<dbReference type="InterPro" id="IPR014777">
    <property type="entry name" value="4pyrrole_Mease_sub1"/>
</dbReference>
<evidence type="ECO:0000256" key="4">
    <source>
        <dbReference type="ARBA" id="ARBA00022679"/>
    </source>
</evidence>
<dbReference type="AlphaFoldDB" id="A0A5B9Y3J5"/>
<dbReference type="EMBL" id="CP043026">
    <property type="protein sequence ID" value="QEH61581.1"/>
    <property type="molecule type" value="Genomic_DNA"/>
</dbReference>
<organism evidence="8 9">
    <name type="scientific">Spiroplasma chinense</name>
    <dbReference type="NCBI Taxonomy" id="216932"/>
    <lineage>
        <taxon>Bacteria</taxon>
        <taxon>Bacillati</taxon>
        <taxon>Mycoplasmatota</taxon>
        <taxon>Mollicutes</taxon>
        <taxon>Entomoplasmatales</taxon>
        <taxon>Spiroplasmataceae</taxon>
        <taxon>Spiroplasma</taxon>
    </lineage>
</organism>
<comment type="similarity">
    <text evidence="6">Belongs to the methyltransferase superfamily. RsmI family.</text>
</comment>
<dbReference type="RefSeq" id="WP_166507973.1">
    <property type="nucleotide sequence ID" value="NZ_CP043026.1"/>
</dbReference>
<dbReference type="GO" id="GO:0070677">
    <property type="term" value="F:rRNA (cytosine-2'-O-)-methyltransferase activity"/>
    <property type="evidence" value="ECO:0007669"/>
    <property type="project" value="UniProtKB-UniRule"/>
</dbReference>
<dbReference type="InterPro" id="IPR008189">
    <property type="entry name" value="rRNA_ssu_MeTfrase_I"/>
</dbReference>
<dbReference type="HAMAP" id="MF_01877">
    <property type="entry name" value="16SrRNA_methyltr_I"/>
    <property type="match status" value="1"/>
</dbReference>
<comment type="catalytic activity">
    <reaction evidence="6">
        <text>cytidine(1402) in 16S rRNA + S-adenosyl-L-methionine = 2'-O-methylcytidine(1402) in 16S rRNA + S-adenosyl-L-homocysteine + H(+)</text>
        <dbReference type="Rhea" id="RHEA:42924"/>
        <dbReference type="Rhea" id="RHEA-COMP:10285"/>
        <dbReference type="Rhea" id="RHEA-COMP:10286"/>
        <dbReference type="ChEBI" id="CHEBI:15378"/>
        <dbReference type="ChEBI" id="CHEBI:57856"/>
        <dbReference type="ChEBI" id="CHEBI:59789"/>
        <dbReference type="ChEBI" id="CHEBI:74495"/>
        <dbReference type="ChEBI" id="CHEBI:82748"/>
        <dbReference type="EC" id="2.1.1.198"/>
    </reaction>
</comment>
<evidence type="ECO:0000256" key="6">
    <source>
        <dbReference type="HAMAP-Rule" id="MF_01877"/>
    </source>
</evidence>
<keyword evidence="5 6" id="KW-0949">S-adenosyl-L-methionine</keyword>
<evidence type="ECO:0000259" key="7">
    <source>
        <dbReference type="Pfam" id="PF00590"/>
    </source>
</evidence>
<dbReference type="KEGG" id="schi:SCHIN_v1c03840"/>
<sequence>MFKIQKTFKDNLPIIYVVGTPIGNMADFSNRAVECLNDAEIIYCEDTRTSNVLLKKYNISKPLRSLHKFNENEKIDELESVLKQNRNIALISDAGVPLISDPGARILNELSNKEVQFSICPVNCGPAYIHAMVMSGFEAKENIFLGFLDKKPNQLKEKLSLYKKSDDLIVTFYESVHRIVNTLNVLGSFIDKKHNIAIVREITKLNEEVIKGTIQEVKEFVNSPDFVEKGEFVVVLDKNYNLEEKEAEFDAIEEIEELISQGTSKKEAIKVVAKNRGLNKAELYKKFHKF</sequence>
<dbReference type="EC" id="2.1.1.198" evidence="6"/>
<dbReference type="GO" id="GO:0005737">
    <property type="term" value="C:cytoplasm"/>
    <property type="evidence" value="ECO:0007669"/>
    <property type="project" value="UniProtKB-SubCell"/>
</dbReference>
<keyword evidence="9" id="KW-1185">Reference proteome</keyword>
<dbReference type="NCBIfam" id="TIGR00096">
    <property type="entry name" value="16S rRNA (cytidine(1402)-2'-O)-methyltransferase"/>
    <property type="match status" value="1"/>
</dbReference>
<dbReference type="InterPro" id="IPR035996">
    <property type="entry name" value="4pyrrol_Methylase_sf"/>
</dbReference>
<gene>
    <name evidence="6 8" type="primary">rsmI</name>
    <name evidence="8" type="ORF">SCHIN_v1c03840</name>
</gene>
<keyword evidence="1 6" id="KW-0963">Cytoplasm</keyword>
<dbReference type="Gene3D" id="3.30.950.10">
    <property type="entry name" value="Methyltransferase, Cobalt-precorrin-4 Transmethylase, Domain 2"/>
    <property type="match status" value="1"/>
</dbReference>
<dbReference type="PIRSF" id="PIRSF005917">
    <property type="entry name" value="MTase_YraL"/>
    <property type="match status" value="1"/>
</dbReference>
<dbReference type="InterPro" id="IPR000878">
    <property type="entry name" value="4pyrrol_Mease"/>
</dbReference>
<dbReference type="InterPro" id="IPR014776">
    <property type="entry name" value="4pyrrole_Mease_sub2"/>
</dbReference>
<dbReference type="CDD" id="cd11648">
    <property type="entry name" value="RsmI"/>
    <property type="match status" value="1"/>
</dbReference>
<reference evidence="8 9" key="1">
    <citation type="submission" date="2019-08" db="EMBL/GenBank/DDBJ databases">
        <title>Complete genome sequence of Spiroplasma chinense CCH (DSM 19755).</title>
        <authorList>
            <person name="Shen H.-Y."/>
            <person name="Lin Y.-C."/>
            <person name="Chou L."/>
            <person name="Kuo C.-H."/>
        </authorList>
    </citation>
    <scope>NUCLEOTIDE SEQUENCE [LARGE SCALE GENOMIC DNA]</scope>
    <source>
        <strain evidence="8 9">CCH</strain>
    </source>
</reference>
<accession>A0A5B9Y3J5</accession>
<keyword evidence="3 6" id="KW-0489">Methyltransferase</keyword>
<evidence type="ECO:0000256" key="2">
    <source>
        <dbReference type="ARBA" id="ARBA00022552"/>
    </source>
</evidence>
<proteinExistence type="inferred from homology"/>
<evidence type="ECO:0000256" key="3">
    <source>
        <dbReference type="ARBA" id="ARBA00022603"/>
    </source>
</evidence>
<evidence type="ECO:0000313" key="8">
    <source>
        <dbReference type="EMBL" id="QEH61581.1"/>
    </source>
</evidence>
<protein>
    <recommendedName>
        <fullName evidence="6">Ribosomal RNA small subunit methyltransferase I</fullName>
        <ecNumber evidence="6">2.1.1.198</ecNumber>
    </recommendedName>
    <alternativeName>
        <fullName evidence="6">16S rRNA 2'-O-ribose C1402 methyltransferase</fullName>
    </alternativeName>
    <alternativeName>
        <fullName evidence="6">rRNA (cytidine-2'-O-)-methyltransferase RsmI</fullName>
    </alternativeName>
</protein>
<dbReference type="Gene3D" id="3.40.1010.10">
    <property type="entry name" value="Cobalt-precorrin-4 Transmethylase, Domain 1"/>
    <property type="match status" value="1"/>
</dbReference>
<comment type="function">
    <text evidence="6">Catalyzes the 2'-O-methylation of the ribose of cytidine 1402 (C1402) in 16S rRNA.</text>
</comment>
<evidence type="ECO:0000256" key="5">
    <source>
        <dbReference type="ARBA" id="ARBA00022691"/>
    </source>
</evidence>
<feature type="domain" description="Tetrapyrrole methylase" evidence="7">
    <location>
        <begin position="15"/>
        <end position="217"/>
    </location>
</feature>